<keyword evidence="1 2" id="KW-0129">CBS domain</keyword>
<dbReference type="SUPFAM" id="SSF54631">
    <property type="entry name" value="CBS-domain pair"/>
    <property type="match status" value="1"/>
</dbReference>
<evidence type="ECO:0000256" key="2">
    <source>
        <dbReference type="PROSITE-ProRule" id="PRU00703"/>
    </source>
</evidence>
<dbReference type="PROSITE" id="PS51371">
    <property type="entry name" value="CBS"/>
    <property type="match status" value="2"/>
</dbReference>
<gene>
    <name evidence="5" type="ORF">CF165_26050</name>
</gene>
<feature type="region of interest" description="Disordered" evidence="3">
    <location>
        <begin position="17"/>
        <end position="60"/>
    </location>
</feature>
<dbReference type="Gene3D" id="3.10.580.10">
    <property type="entry name" value="CBS-domain"/>
    <property type="match status" value="1"/>
</dbReference>
<dbReference type="InterPro" id="IPR051257">
    <property type="entry name" value="Diverse_CBS-Domain"/>
</dbReference>
<dbReference type="Proteomes" id="UP000215199">
    <property type="component" value="Unassembled WGS sequence"/>
</dbReference>
<dbReference type="InterPro" id="IPR000644">
    <property type="entry name" value="CBS_dom"/>
</dbReference>
<dbReference type="SMART" id="SM00116">
    <property type="entry name" value="CBS"/>
    <property type="match status" value="2"/>
</dbReference>
<feature type="compositionally biased region" description="Low complexity" evidence="3">
    <location>
        <begin position="28"/>
        <end position="37"/>
    </location>
</feature>
<evidence type="ECO:0000259" key="4">
    <source>
        <dbReference type="PROSITE" id="PS51371"/>
    </source>
</evidence>
<proteinExistence type="predicted"/>
<feature type="domain" description="CBS" evidence="4">
    <location>
        <begin position="86"/>
        <end position="143"/>
    </location>
</feature>
<dbReference type="PANTHER" id="PTHR43080">
    <property type="entry name" value="CBS DOMAIN-CONTAINING PROTEIN CBSX3, MITOCHONDRIAL"/>
    <property type="match status" value="1"/>
</dbReference>
<dbReference type="Pfam" id="PF00571">
    <property type="entry name" value="CBS"/>
    <property type="match status" value="2"/>
</dbReference>
<reference evidence="6" key="1">
    <citation type="submission" date="2017-07" db="EMBL/GenBank/DDBJ databases">
        <title>Comparative genome mining reveals phylogenetic distribution patterns of secondary metabolites in Amycolatopsis.</title>
        <authorList>
            <person name="Adamek M."/>
            <person name="Alanjary M."/>
            <person name="Sales-Ortells H."/>
            <person name="Goodfellow M."/>
            <person name="Bull A.T."/>
            <person name="Kalinowski J."/>
            <person name="Ziemert N."/>
        </authorList>
    </citation>
    <scope>NUCLEOTIDE SEQUENCE [LARGE SCALE GENOMIC DNA]</scope>
    <source>
        <strain evidence="6">H5</strain>
    </source>
</reference>
<feature type="domain" description="CBS" evidence="4">
    <location>
        <begin position="152"/>
        <end position="205"/>
    </location>
</feature>
<evidence type="ECO:0000313" key="5">
    <source>
        <dbReference type="EMBL" id="OXM64699.1"/>
    </source>
</evidence>
<organism evidence="5 6">
    <name type="scientific">Amycolatopsis vastitatis</name>
    <dbReference type="NCBI Taxonomy" id="1905142"/>
    <lineage>
        <taxon>Bacteria</taxon>
        <taxon>Bacillati</taxon>
        <taxon>Actinomycetota</taxon>
        <taxon>Actinomycetes</taxon>
        <taxon>Pseudonocardiales</taxon>
        <taxon>Pseudonocardiaceae</taxon>
        <taxon>Amycolatopsis</taxon>
    </lineage>
</organism>
<feature type="compositionally biased region" description="Basic and acidic residues" evidence="3">
    <location>
        <begin position="39"/>
        <end position="48"/>
    </location>
</feature>
<dbReference type="PANTHER" id="PTHR43080:SF2">
    <property type="entry name" value="CBS DOMAIN-CONTAINING PROTEIN"/>
    <property type="match status" value="1"/>
</dbReference>
<dbReference type="InterPro" id="IPR046342">
    <property type="entry name" value="CBS_dom_sf"/>
</dbReference>
<protein>
    <recommendedName>
        <fullName evidence="4">CBS domain-containing protein</fullName>
    </recommendedName>
</protein>
<accession>A0A229T1Q9</accession>
<name>A0A229T1Q9_9PSEU</name>
<dbReference type="EMBL" id="NMUL01000027">
    <property type="protein sequence ID" value="OXM64699.1"/>
    <property type="molecule type" value="Genomic_DNA"/>
</dbReference>
<dbReference type="AlphaFoldDB" id="A0A229T1Q9"/>
<evidence type="ECO:0000313" key="6">
    <source>
        <dbReference type="Proteomes" id="UP000215199"/>
    </source>
</evidence>
<keyword evidence="6" id="KW-1185">Reference proteome</keyword>
<evidence type="ECO:0000256" key="3">
    <source>
        <dbReference type="SAM" id="MobiDB-lite"/>
    </source>
</evidence>
<sequence>MFRNAIVLIGLCWSRGGMDPPSPGPGPGRARVSPGGSTTRERCHESGRRPVLPVTSGTGSLAGALPPPRIGLVMSTQTGLQTVGQVMRPPTTIEPGAHLAAAAYVIEHRHDPALVVVTDDTHVPVAMITDAEITRAVAHRRNLENTRVSEVARTKLVPVRADATAEEAARLMVSQGLHHLPVVDDHGLVGMVDLRDLYEVSFPAP</sequence>
<comment type="caution">
    <text evidence="5">The sequence shown here is derived from an EMBL/GenBank/DDBJ whole genome shotgun (WGS) entry which is preliminary data.</text>
</comment>
<evidence type="ECO:0000256" key="1">
    <source>
        <dbReference type="ARBA" id="ARBA00023122"/>
    </source>
</evidence>
<dbReference type="CDD" id="cd02205">
    <property type="entry name" value="CBS_pair_SF"/>
    <property type="match status" value="1"/>
</dbReference>